<dbReference type="GO" id="GO:0005634">
    <property type="term" value="C:nucleus"/>
    <property type="evidence" value="ECO:0007669"/>
    <property type="project" value="TreeGrafter"/>
</dbReference>
<reference evidence="4" key="1">
    <citation type="submission" date="2021-01" db="EMBL/GenBank/DDBJ databases">
        <authorList>
            <person name="Corre E."/>
            <person name="Pelletier E."/>
            <person name="Niang G."/>
            <person name="Scheremetjew M."/>
            <person name="Finn R."/>
            <person name="Kale V."/>
            <person name="Holt S."/>
            <person name="Cochrane G."/>
            <person name="Meng A."/>
            <person name="Brown T."/>
            <person name="Cohen L."/>
        </authorList>
    </citation>
    <scope>NUCLEOTIDE SEQUENCE</scope>
    <source>
        <strain evidence="4">NIES-2562</strain>
    </source>
</reference>
<accession>A0A7S3G1P2</accession>
<name>A0A7S3G1P2_9EUKA</name>
<dbReference type="GO" id="GO:0005096">
    <property type="term" value="F:GTPase activator activity"/>
    <property type="evidence" value="ECO:0007669"/>
    <property type="project" value="UniProtKB-KW"/>
</dbReference>
<proteinExistence type="predicted"/>
<evidence type="ECO:0000313" key="5">
    <source>
        <dbReference type="EMBL" id="CAE0243866.1"/>
    </source>
</evidence>
<dbReference type="GO" id="GO:0006913">
    <property type="term" value="P:nucleocytoplasmic transport"/>
    <property type="evidence" value="ECO:0007669"/>
    <property type="project" value="TreeGrafter"/>
</dbReference>
<gene>
    <name evidence="4" type="ORF">PBIL07802_LOCUS6031</name>
    <name evidence="5" type="ORF">PBIL07802_LOCUS6035</name>
</gene>
<keyword evidence="3" id="KW-0677">Repeat</keyword>
<dbReference type="Pfam" id="PF13516">
    <property type="entry name" value="LRR_6"/>
    <property type="match status" value="11"/>
</dbReference>
<keyword evidence="2" id="KW-0433">Leucine-rich repeat</keyword>
<evidence type="ECO:0000256" key="1">
    <source>
        <dbReference type="ARBA" id="ARBA00022468"/>
    </source>
</evidence>
<dbReference type="EMBL" id="HBIB01009562">
    <property type="protein sequence ID" value="CAE0243866.1"/>
    <property type="molecule type" value="Transcribed_RNA"/>
</dbReference>
<dbReference type="InterPro" id="IPR001611">
    <property type="entry name" value="Leu-rich_rpt"/>
</dbReference>
<dbReference type="GO" id="GO:0031267">
    <property type="term" value="F:small GTPase binding"/>
    <property type="evidence" value="ECO:0007669"/>
    <property type="project" value="TreeGrafter"/>
</dbReference>
<dbReference type="PANTHER" id="PTHR24113:SF12">
    <property type="entry name" value="RAN GTPASE-ACTIVATING PROTEIN 1"/>
    <property type="match status" value="1"/>
</dbReference>
<sequence length="1196" mass="129842">MSNAAATFFGTCLSRSPSLKAVTFRDGFGLRIFDMKTSRITSVECCEEVRLTDVEGLLLGRLLSKAGLYLKALKVCSDRLSWRGIDGIMEGVGECRTKQKAVSALADLSHTFDLDFSESEGVKSDGAHALCARIEEVSTEEGGGLQRGIEKTLRLAGCISRLALARCSLGPDGAVAVARCLLFLPFIEHLDLSSNDVGGLCMESFAPALSIPNYLKVLKMGKNELGDIGVRELCNGLKDVDNLVEIDLHSNRISSYGAAAVAEYLWSCNTVENVDMSNNECGDTGAVAMVDSIINNQSSAMKVLDMRKNGVKAIAMQTIADSLAVARPFSIDILLADNRITSLGPAFLSKRKSFGAFHKLDLSSCEIKSVGAGGALRGLSLGNTILASLDLSQNDLGDVGKDGQVATDASDDSVEQREFDRLLSGAPAFLNHLAIALPKMDALKELKLFRCNIGAEGARKVSDALALNPRLEVLDLRSNKIGDDGVKSLVSGLRDNSVLTALNLEENEIQSDGGIALASLLYPRVSEAGDVILNPQCTLKKLDLKFNSLSAAGASAFSAALASPVCPLEHLGIGNNGLGVKGAEYLREAIQPRQPSKVDRKQGLDYFWGSPNLQTLVLTVEIPVGDLRQGTLDTINWENRRLADPDLILLSGALAGTSSLTELRLKGNKFTPEGVKVLMGALAPRPRGSTKTSIDREKRFGAHELLDAEKFSDPILTESEKRGDPICWPPLKVLDLSDNQVRGGGVIAIAEYLQTAGAHTLRELLLGNNNVRNRGAQEIAKALKKDIRLEYSPVRPHWRPFGILDHQHARQWVGFKSHGGCPSLNLIDLSNNAIEDEGVMDLAEAVALSTADVHLSEDVVESYTLCGDNVKYVTAPAGAGVARINLSHNDISYDGVEVMIEGLSARRELLQRIAAFVEEGGHWQPCRALCVYHMSLSPYSVLTADRDVSEALCGIPSGVFSSRGLEQIYLRESLHALKETRWKMVESVEEVSFEAIDKKIKGVKDRMDNDFFYKETKTEEALVLKTVPIEEGDDATAAHAIEKDETVAVVRNAVLRELELSHCHVPHTVVDLRDCTRMRSNNDVGGREEVWKAIEISRNEVQVSNWLRAKLDERSFDGVTKLNGYFGSGKGARKFYATFVEGGFGRGLRVRVKTSNDEDKTGADEIVDAVQAAVLQRSKSIKNDLYCSIRFADVLL</sequence>
<dbReference type="InterPro" id="IPR032675">
    <property type="entry name" value="LRR_dom_sf"/>
</dbReference>
<dbReference type="PANTHER" id="PTHR24113">
    <property type="entry name" value="RAN GTPASE-ACTIVATING PROTEIN 1"/>
    <property type="match status" value="1"/>
</dbReference>
<dbReference type="EMBL" id="HBIB01009557">
    <property type="protein sequence ID" value="CAE0243862.1"/>
    <property type="molecule type" value="Transcribed_RNA"/>
</dbReference>
<dbReference type="GO" id="GO:0048471">
    <property type="term" value="C:perinuclear region of cytoplasm"/>
    <property type="evidence" value="ECO:0007669"/>
    <property type="project" value="TreeGrafter"/>
</dbReference>
<evidence type="ECO:0000256" key="2">
    <source>
        <dbReference type="ARBA" id="ARBA00022614"/>
    </source>
</evidence>
<keyword evidence="1" id="KW-0343">GTPase activation</keyword>
<dbReference type="AlphaFoldDB" id="A0A7S3G1P2"/>
<protein>
    <submittedName>
        <fullName evidence="4">Uncharacterized protein</fullName>
    </submittedName>
</protein>
<dbReference type="SMART" id="SM00368">
    <property type="entry name" value="LRR_RI"/>
    <property type="match status" value="17"/>
</dbReference>
<evidence type="ECO:0000313" key="4">
    <source>
        <dbReference type="EMBL" id="CAE0243862.1"/>
    </source>
</evidence>
<organism evidence="4">
    <name type="scientific">Palpitomonas bilix</name>
    <dbReference type="NCBI Taxonomy" id="652834"/>
    <lineage>
        <taxon>Eukaryota</taxon>
        <taxon>Eukaryota incertae sedis</taxon>
    </lineage>
</organism>
<dbReference type="InterPro" id="IPR027038">
    <property type="entry name" value="RanGap"/>
</dbReference>
<evidence type="ECO:0000256" key="3">
    <source>
        <dbReference type="ARBA" id="ARBA00022737"/>
    </source>
</evidence>
<dbReference type="Gene3D" id="3.80.10.10">
    <property type="entry name" value="Ribonuclease Inhibitor"/>
    <property type="match status" value="3"/>
</dbReference>
<dbReference type="SUPFAM" id="SSF52047">
    <property type="entry name" value="RNI-like"/>
    <property type="match status" value="3"/>
</dbReference>
<dbReference type="GO" id="GO:0005829">
    <property type="term" value="C:cytosol"/>
    <property type="evidence" value="ECO:0007669"/>
    <property type="project" value="TreeGrafter"/>
</dbReference>